<dbReference type="InterPro" id="IPR038396">
    <property type="entry name" value="SpoIIAA-like_sf"/>
</dbReference>
<dbReference type="SUPFAM" id="SSF52091">
    <property type="entry name" value="SpoIIaa-like"/>
    <property type="match status" value="1"/>
</dbReference>
<accession>A0ABR9EAU4</accession>
<name>A0ABR9EAU4_9GAMM</name>
<comment type="caution">
    <text evidence="1">The sequence shown here is derived from an EMBL/GenBank/DDBJ whole genome shotgun (WGS) entry which is preliminary data.</text>
</comment>
<dbReference type="EMBL" id="AQGV01000012">
    <property type="protein sequence ID" value="MBE0368114.1"/>
    <property type="molecule type" value="Genomic_DNA"/>
</dbReference>
<dbReference type="Proteomes" id="UP000615755">
    <property type="component" value="Unassembled WGS sequence"/>
</dbReference>
<proteinExistence type="predicted"/>
<keyword evidence="2" id="KW-1185">Reference proteome</keyword>
<evidence type="ECO:0008006" key="3">
    <source>
        <dbReference type="Google" id="ProtNLM"/>
    </source>
</evidence>
<dbReference type="Gene3D" id="3.40.50.10600">
    <property type="entry name" value="SpoIIaa-like domains"/>
    <property type="match status" value="1"/>
</dbReference>
<sequence>MSDSNKTHQFQYDIITDLPTSIIKVSVKGSGTPTEVINMYDEINRVAKLHNKPNLLLNVVNLKLNYSGSDVLKVMKAIENILLHVRIARVVSPADFKSDLIDLFADNNALEIKSFYSEELAITWLNEP</sequence>
<evidence type="ECO:0000313" key="2">
    <source>
        <dbReference type="Proteomes" id="UP000615755"/>
    </source>
</evidence>
<reference evidence="1 2" key="1">
    <citation type="submission" date="2015-03" db="EMBL/GenBank/DDBJ databases">
        <title>Genome sequence of Pseudoalteromonas aurantia.</title>
        <authorList>
            <person name="Xie B.-B."/>
            <person name="Rong J.-C."/>
            <person name="Qin Q.-L."/>
            <person name="Zhang Y.-Z."/>
        </authorList>
    </citation>
    <scope>NUCLEOTIDE SEQUENCE [LARGE SCALE GENOMIC DNA]</scope>
    <source>
        <strain evidence="1 2">208</strain>
    </source>
</reference>
<protein>
    <recommendedName>
        <fullName evidence="3">STAS/SEC14 domain-containing protein</fullName>
    </recommendedName>
</protein>
<organism evidence="1 2">
    <name type="scientific">Pseudoalteromonas aurantia 208</name>
    <dbReference type="NCBI Taxonomy" id="1314867"/>
    <lineage>
        <taxon>Bacteria</taxon>
        <taxon>Pseudomonadati</taxon>
        <taxon>Pseudomonadota</taxon>
        <taxon>Gammaproteobacteria</taxon>
        <taxon>Alteromonadales</taxon>
        <taxon>Pseudoalteromonadaceae</taxon>
        <taxon>Pseudoalteromonas</taxon>
    </lineage>
</organism>
<dbReference type="InterPro" id="IPR036513">
    <property type="entry name" value="STAS_dom_sf"/>
</dbReference>
<dbReference type="RefSeq" id="WP_192507441.1">
    <property type="nucleotide sequence ID" value="NZ_AQGV01000012.1"/>
</dbReference>
<gene>
    <name evidence="1" type="ORF">PAUR_a1638</name>
</gene>
<evidence type="ECO:0000313" key="1">
    <source>
        <dbReference type="EMBL" id="MBE0368114.1"/>
    </source>
</evidence>